<organism evidence="2 3">
    <name type="scientific">Chaetoceros tenuissimus</name>
    <dbReference type="NCBI Taxonomy" id="426638"/>
    <lineage>
        <taxon>Eukaryota</taxon>
        <taxon>Sar</taxon>
        <taxon>Stramenopiles</taxon>
        <taxon>Ochrophyta</taxon>
        <taxon>Bacillariophyta</taxon>
        <taxon>Coscinodiscophyceae</taxon>
        <taxon>Chaetocerotophycidae</taxon>
        <taxon>Chaetocerotales</taxon>
        <taxon>Chaetocerotaceae</taxon>
        <taxon>Chaetoceros</taxon>
    </lineage>
</organism>
<proteinExistence type="predicted"/>
<dbReference type="InterPro" id="IPR027417">
    <property type="entry name" value="P-loop_NTPase"/>
</dbReference>
<keyword evidence="1" id="KW-1133">Transmembrane helix</keyword>
<feature type="transmembrane region" description="Helical" evidence="1">
    <location>
        <begin position="12"/>
        <end position="36"/>
    </location>
</feature>
<comment type="caution">
    <text evidence="2">The sequence shown here is derived from an EMBL/GenBank/DDBJ whole genome shotgun (WGS) entry which is preliminary data.</text>
</comment>
<name>A0AAD3CKU2_9STRA</name>
<evidence type="ECO:0008006" key="4">
    <source>
        <dbReference type="Google" id="ProtNLM"/>
    </source>
</evidence>
<dbReference type="SUPFAM" id="SSF52540">
    <property type="entry name" value="P-loop containing nucleoside triphosphate hydrolases"/>
    <property type="match status" value="1"/>
</dbReference>
<reference evidence="2 3" key="1">
    <citation type="journal article" date="2021" name="Sci. Rep.">
        <title>The genome of the diatom Chaetoceros tenuissimus carries an ancient integrated fragment of an extant virus.</title>
        <authorList>
            <person name="Hongo Y."/>
            <person name="Kimura K."/>
            <person name="Takaki Y."/>
            <person name="Yoshida Y."/>
            <person name="Baba S."/>
            <person name="Kobayashi G."/>
            <person name="Nagasaki K."/>
            <person name="Hano T."/>
            <person name="Tomaru Y."/>
        </authorList>
    </citation>
    <scope>NUCLEOTIDE SEQUENCE [LARGE SCALE GENOMIC DNA]</scope>
    <source>
        <strain evidence="2 3">NIES-3715</strain>
    </source>
</reference>
<protein>
    <recommendedName>
        <fullName evidence="4">Sulfotransferase domain-containing protein</fullName>
    </recommendedName>
</protein>
<sequence length="416" mass="48620">MKQGNRQQRGFYKLLPPSVLLLLFLLYCFILTRLHYGLNNCDTNQSLVSNNGFRKNNESSALGRNKDKVDSQKPIAMVHVGPHKTGSTMIQSEMVRLSKELELDGYTILQKTDLPGGHKPSKTAATLAFAIKREREDVNIIFDFLKFMRKNKSLNKNIMISSEEFSRPLEQIENVEWLFEPYFDVHIVVVYRNFYQWLSSLYFEWHKELKDEFDSYGAWIAKQHTITSPISMHPMQPAIVFREFNKKFANITMINFHGKDGLVPEYFCSKEIGTKHACDYIQKEQKPTVFKNKGHTLEFRRLLNYAISKDLASKSLQVNDYTMKKTTKKIQDFYEQQSDRPPLKCLDRSIADHILKHSIEQELVFAPDDFRNRGGETQFKEDFEKHYQSKMCALDLATIVKEEKWISFFNSLDGKT</sequence>
<gene>
    <name evidence="2" type="ORF">CTEN210_03989</name>
</gene>
<keyword evidence="1" id="KW-0472">Membrane</keyword>
<dbReference type="Proteomes" id="UP001054902">
    <property type="component" value="Unassembled WGS sequence"/>
</dbReference>
<evidence type="ECO:0000313" key="2">
    <source>
        <dbReference type="EMBL" id="GFH47514.1"/>
    </source>
</evidence>
<dbReference type="AlphaFoldDB" id="A0AAD3CKU2"/>
<accession>A0AAD3CKU2</accession>
<evidence type="ECO:0000256" key="1">
    <source>
        <dbReference type="SAM" id="Phobius"/>
    </source>
</evidence>
<keyword evidence="3" id="KW-1185">Reference proteome</keyword>
<evidence type="ECO:0000313" key="3">
    <source>
        <dbReference type="Proteomes" id="UP001054902"/>
    </source>
</evidence>
<keyword evidence="1" id="KW-0812">Transmembrane</keyword>
<dbReference type="EMBL" id="BLLK01000023">
    <property type="protein sequence ID" value="GFH47514.1"/>
    <property type="molecule type" value="Genomic_DNA"/>
</dbReference>